<reference evidence="1" key="1">
    <citation type="journal article" date="2015" name="Nature">
        <title>Complex archaea that bridge the gap between prokaryotes and eukaryotes.</title>
        <authorList>
            <person name="Spang A."/>
            <person name="Saw J.H."/>
            <person name="Jorgensen S.L."/>
            <person name="Zaremba-Niedzwiedzka K."/>
            <person name="Martijn J."/>
            <person name="Lind A.E."/>
            <person name="van Eijk R."/>
            <person name="Schleper C."/>
            <person name="Guy L."/>
            <person name="Ettema T.J."/>
        </authorList>
    </citation>
    <scope>NUCLEOTIDE SEQUENCE</scope>
</reference>
<evidence type="ECO:0000313" key="1">
    <source>
        <dbReference type="EMBL" id="KKL98750.1"/>
    </source>
</evidence>
<comment type="caution">
    <text evidence="1">The sequence shown here is derived from an EMBL/GenBank/DDBJ whole genome shotgun (WGS) entry which is preliminary data.</text>
</comment>
<dbReference type="AlphaFoldDB" id="A0A0F9IYP7"/>
<dbReference type="EMBL" id="LAZR01017837">
    <property type="protein sequence ID" value="KKL98750.1"/>
    <property type="molecule type" value="Genomic_DNA"/>
</dbReference>
<protein>
    <submittedName>
        <fullName evidence="1">Uncharacterized protein</fullName>
    </submittedName>
</protein>
<gene>
    <name evidence="1" type="ORF">LCGC14_1821270</name>
</gene>
<proteinExistence type="predicted"/>
<name>A0A0F9IYP7_9ZZZZ</name>
<sequence>MSRLSGDEIKNGLVFNGYDYTLQVWVKNGVVQECNHPARMGARCCNQRVLAGRRLAELARRGCLVDRRSFSNPTVRG</sequence>
<accession>A0A0F9IYP7</accession>
<organism evidence="1">
    <name type="scientific">marine sediment metagenome</name>
    <dbReference type="NCBI Taxonomy" id="412755"/>
    <lineage>
        <taxon>unclassified sequences</taxon>
        <taxon>metagenomes</taxon>
        <taxon>ecological metagenomes</taxon>
    </lineage>
</organism>